<reference evidence="2" key="1">
    <citation type="journal article" date="2020" name="bioRxiv">
        <title>Whole genome comparisons of ergot fungi reveals the divergence and evolution of species within the genus Claviceps are the result of varying mechanisms driving genome evolution and host range expansion.</title>
        <authorList>
            <person name="Wyka S.A."/>
            <person name="Mondo S.J."/>
            <person name="Liu M."/>
            <person name="Dettman J."/>
            <person name="Nalam V."/>
            <person name="Broders K.D."/>
        </authorList>
    </citation>
    <scope>NUCLEOTIDE SEQUENCE</scope>
    <source>
        <strain evidence="2">CCC 602</strain>
    </source>
</reference>
<accession>A0A9P7N4Q6</accession>
<evidence type="ECO:0000313" key="3">
    <source>
        <dbReference type="Proteomes" id="UP000748025"/>
    </source>
</evidence>
<dbReference type="OrthoDB" id="4919232at2759"/>
<gene>
    <name evidence="2" type="ORF">E4U43_003973</name>
</gene>
<dbReference type="Proteomes" id="UP000748025">
    <property type="component" value="Unassembled WGS sequence"/>
</dbReference>
<dbReference type="AlphaFoldDB" id="A0A9P7N4Q6"/>
<proteinExistence type="predicted"/>
<organism evidence="2 3">
    <name type="scientific">Claviceps pusilla</name>
    <dbReference type="NCBI Taxonomy" id="123648"/>
    <lineage>
        <taxon>Eukaryota</taxon>
        <taxon>Fungi</taxon>
        <taxon>Dikarya</taxon>
        <taxon>Ascomycota</taxon>
        <taxon>Pezizomycotina</taxon>
        <taxon>Sordariomycetes</taxon>
        <taxon>Hypocreomycetidae</taxon>
        <taxon>Hypocreales</taxon>
        <taxon>Clavicipitaceae</taxon>
        <taxon>Claviceps</taxon>
    </lineage>
</organism>
<protein>
    <recommendedName>
        <fullName evidence="1">NWD NACHT-NTPase N-terminal domain-containing protein</fullName>
    </recommendedName>
</protein>
<dbReference type="Pfam" id="PF17100">
    <property type="entry name" value="NACHT_N"/>
    <property type="match status" value="1"/>
</dbReference>
<feature type="non-terminal residue" evidence="2">
    <location>
        <position position="200"/>
    </location>
</feature>
<dbReference type="InterPro" id="IPR031359">
    <property type="entry name" value="NACHT_N"/>
</dbReference>
<feature type="domain" description="NWD NACHT-NTPase N-terminal" evidence="1">
    <location>
        <begin position="90"/>
        <end position="199"/>
    </location>
</feature>
<dbReference type="EMBL" id="SRPW01002606">
    <property type="protein sequence ID" value="KAG5991653.1"/>
    <property type="molecule type" value="Genomic_DNA"/>
</dbReference>
<name>A0A9P7N4Q6_9HYPO</name>
<sequence>METKNNQYTTGTRTIRRLVGRFRGNNSSSSHSDEATISQEYKLATPRTSPFGICTSQICQSPESQGTFFTRNRRCRNGSLSKDAQNCLDVWNAAYDALGNDRRCSGLVVAYENIISQELPDHLKMGGLNSSFRGRPADERHCLLQEIAAAGLQKRRGSSTSPADDLAKKILNSAREQVGRVALEYDAAYVAWTGFCTLTP</sequence>
<keyword evidence="3" id="KW-1185">Reference proteome</keyword>
<comment type="caution">
    <text evidence="2">The sequence shown here is derived from an EMBL/GenBank/DDBJ whole genome shotgun (WGS) entry which is preliminary data.</text>
</comment>
<evidence type="ECO:0000313" key="2">
    <source>
        <dbReference type="EMBL" id="KAG5991653.1"/>
    </source>
</evidence>
<evidence type="ECO:0000259" key="1">
    <source>
        <dbReference type="Pfam" id="PF17100"/>
    </source>
</evidence>